<dbReference type="SUPFAM" id="SSF51679">
    <property type="entry name" value="Bacterial luciferase-like"/>
    <property type="match status" value="1"/>
</dbReference>
<organism evidence="9 10">
    <name type="scientific">Nakamurella leprariae</name>
    <dbReference type="NCBI Taxonomy" id="2803911"/>
    <lineage>
        <taxon>Bacteria</taxon>
        <taxon>Bacillati</taxon>
        <taxon>Actinomycetota</taxon>
        <taxon>Actinomycetes</taxon>
        <taxon>Nakamurellales</taxon>
        <taxon>Nakamurellaceae</taxon>
        <taxon>Nakamurella</taxon>
    </lineage>
</organism>
<comment type="caution">
    <text evidence="9">The sequence shown here is derived from an EMBL/GenBank/DDBJ whole genome shotgun (WGS) entry which is preliminary data.</text>
</comment>
<dbReference type="EMBL" id="JAERWK010000033">
    <property type="protein sequence ID" value="MBM9469658.1"/>
    <property type="molecule type" value="Genomic_DNA"/>
</dbReference>
<evidence type="ECO:0000259" key="8">
    <source>
        <dbReference type="Pfam" id="PF00296"/>
    </source>
</evidence>
<evidence type="ECO:0000256" key="3">
    <source>
        <dbReference type="ARBA" id="ARBA00023002"/>
    </source>
</evidence>
<dbReference type="AlphaFoldDB" id="A0A939BYL2"/>
<dbReference type="RefSeq" id="WP_205262623.1">
    <property type="nucleotide sequence ID" value="NZ_JAERWK010000033.1"/>
</dbReference>
<feature type="binding site" evidence="6">
    <location>
        <position position="157"/>
    </location>
    <ligand>
        <name>FMN</name>
        <dbReference type="ChEBI" id="CHEBI:58210"/>
    </ligand>
</feature>
<evidence type="ECO:0000256" key="5">
    <source>
        <dbReference type="ARBA" id="ARBA00033748"/>
    </source>
</evidence>
<evidence type="ECO:0000313" key="9">
    <source>
        <dbReference type="EMBL" id="MBM9469658.1"/>
    </source>
</evidence>
<keyword evidence="10" id="KW-1185">Reference proteome</keyword>
<evidence type="ECO:0000256" key="1">
    <source>
        <dbReference type="ARBA" id="ARBA00022630"/>
    </source>
</evidence>
<evidence type="ECO:0000256" key="7">
    <source>
        <dbReference type="SAM" id="MobiDB-lite"/>
    </source>
</evidence>
<dbReference type="InterPro" id="IPR016215">
    <property type="entry name" value="NTA_MOA"/>
</dbReference>
<dbReference type="PIRSF" id="PIRSF000337">
    <property type="entry name" value="NTA_MOA"/>
    <property type="match status" value="1"/>
</dbReference>
<reference evidence="9" key="1">
    <citation type="submission" date="2021-01" db="EMBL/GenBank/DDBJ databases">
        <title>YIM 132084 draft genome.</title>
        <authorList>
            <person name="An D."/>
        </authorList>
    </citation>
    <scope>NUCLEOTIDE SEQUENCE</scope>
    <source>
        <strain evidence="9">YIM 132084</strain>
    </source>
</reference>
<dbReference type="InterPro" id="IPR036661">
    <property type="entry name" value="Luciferase-like_sf"/>
</dbReference>
<sequence length="473" mass="50862">MSSARPLRLGVFEAMQPQVGGTLSWPHPRSQTHRFAELDFWLDYARMLDAAGFDFLFFADSYGFPTLRGELPEATVTGGVNFPILDPMLVLSALAAATERLGLVVTSSTGLDHPIQAARRFGTLDHLTGGRIGWNVVTGSSQNTIAGLFGQDRMTDHADRYAMADEYVELTLRYLEGGWEDGAVLADPTGPVLLDRDRIHRVDFEGTHFRTSGFLSVPPSPQRTPVLFQAGTSTPGRNLAARWAECVFVQATTVEQTAANVADIRRRAAEAGRDPEAITLMSGASVTVAATAERAAAQRAEFDALQTDQVVNALYAGNTGIDLLSLDPTLPLAQALERAGDIGPVGQMGRSNIERFLSAPGGGPTVREILDDLRGKGTRGFQVTGDAVGVSDRLEELADRTGLDGFLLEPLFAPTDLADFAELVMPELRRRGRLPEQAGTGTLRAQLGAGSPDADRLRDDHPGARFRPAVRSA</sequence>
<feature type="binding site" evidence="6">
    <location>
        <position position="233"/>
    </location>
    <ligand>
        <name>FMN</name>
        <dbReference type="ChEBI" id="CHEBI:58210"/>
    </ligand>
</feature>
<name>A0A939BYL2_9ACTN</name>
<comment type="similarity">
    <text evidence="5">Belongs to the NtaA/SnaA/DszA monooxygenase family.</text>
</comment>
<feature type="compositionally biased region" description="Basic and acidic residues" evidence="7">
    <location>
        <begin position="453"/>
        <end position="463"/>
    </location>
</feature>
<dbReference type="InterPro" id="IPR011251">
    <property type="entry name" value="Luciferase-like_dom"/>
</dbReference>
<feature type="region of interest" description="Disordered" evidence="7">
    <location>
        <begin position="432"/>
        <end position="473"/>
    </location>
</feature>
<dbReference type="PANTHER" id="PTHR30011">
    <property type="entry name" value="ALKANESULFONATE MONOOXYGENASE-RELATED"/>
    <property type="match status" value="1"/>
</dbReference>
<feature type="binding site" evidence="6">
    <location>
        <position position="161"/>
    </location>
    <ligand>
        <name>FMN</name>
        <dbReference type="ChEBI" id="CHEBI:58210"/>
    </ligand>
</feature>
<dbReference type="GO" id="GO:0016705">
    <property type="term" value="F:oxidoreductase activity, acting on paired donors, with incorporation or reduction of molecular oxygen"/>
    <property type="evidence" value="ECO:0007669"/>
    <property type="project" value="InterPro"/>
</dbReference>
<dbReference type="Proteomes" id="UP000663792">
    <property type="component" value="Unassembled WGS sequence"/>
</dbReference>
<keyword evidence="3 9" id="KW-0560">Oxidoreductase</keyword>
<evidence type="ECO:0000313" key="10">
    <source>
        <dbReference type="Proteomes" id="UP000663792"/>
    </source>
</evidence>
<dbReference type="EC" id="1.14.-.-" evidence="9"/>
<feature type="binding site" evidence="6">
    <location>
        <position position="60"/>
    </location>
    <ligand>
        <name>FMN</name>
        <dbReference type="ChEBI" id="CHEBI:58210"/>
    </ligand>
</feature>
<keyword evidence="2 6" id="KW-0288">FMN</keyword>
<evidence type="ECO:0000256" key="6">
    <source>
        <dbReference type="PIRSR" id="PIRSR000337-1"/>
    </source>
</evidence>
<protein>
    <submittedName>
        <fullName evidence="9">NtaA/DmoA family FMN-dependent monooxygenase</fullName>
        <ecNumber evidence="9">1.14.-.-</ecNumber>
    </submittedName>
</protein>
<proteinExistence type="inferred from homology"/>
<dbReference type="Gene3D" id="3.20.20.30">
    <property type="entry name" value="Luciferase-like domain"/>
    <property type="match status" value="1"/>
</dbReference>
<dbReference type="InterPro" id="IPR051260">
    <property type="entry name" value="Diverse_substr_monoxygenases"/>
</dbReference>
<dbReference type="NCBIfam" id="TIGR03860">
    <property type="entry name" value="FMN_nitrolo"/>
    <property type="match status" value="1"/>
</dbReference>
<accession>A0A939BYL2</accession>
<keyword evidence="4 9" id="KW-0503">Monooxygenase</keyword>
<feature type="domain" description="Luciferase-like" evidence="8">
    <location>
        <begin position="29"/>
        <end position="304"/>
    </location>
</feature>
<dbReference type="PANTHER" id="PTHR30011:SF16">
    <property type="entry name" value="C2H2 FINGER DOMAIN TRANSCRIPTION FACTOR (EUROFUNG)-RELATED"/>
    <property type="match status" value="1"/>
</dbReference>
<feature type="binding site" evidence="6">
    <location>
        <position position="106"/>
    </location>
    <ligand>
        <name>FMN</name>
        <dbReference type="ChEBI" id="CHEBI:58210"/>
    </ligand>
</feature>
<dbReference type="Pfam" id="PF00296">
    <property type="entry name" value="Bac_luciferase"/>
    <property type="match status" value="1"/>
</dbReference>
<dbReference type="GO" id="GO:0004497">
    <property type="term" value="F:monooxygenase activity"/>
    <property type="evidence" value="ECO:0007669"/>
    <property type="project" value="UniProtKB-KW"/>
</dbReference>
<evidence type="ECO:0000256" key="2">
    <source>
        <dbReference type="ARBA" id="ARBA00022643"/>
    </source>
</evidence>
<keyword evidence="1 6" id="KW-0285">Flavoprotein</keyword>
<evidence type="ECO:0000256" key="4">
    <source>
        <dbReference type="ARBA" id="ARBA00023033"/>
    </source>
</evidence>
<gene>
    <name evidence="9" type="ORF">JL106_20435</name>
</gene>